<evidence type="ECO:0000256" key="1">
    <source>
        <dbReference type="ARBA" id="ARBA00005350"/>
    </source>
</evidence>
<comment type="function">
    <text evidence="2">May mediate accelerated ATP-independent bidirectional transbilayer migration of phospholipids upon binding calcium ions that results in a loss of phospholipid asymmetry in the plasma membrane.</text>
</comment>
<reference evidence="4 5" key="1">
    <citation type="submission" date="2021-06" db="EMBL/GenBank/DDBJ databases">
        <title>A haploid diamondback moth (Plutella xylostella L.) genome assembly resolves 31 chromosomes and identifies a diamide resistance mutation.</title>
        <authorList>
            <person name="Ward C.M."/>
            <person name="Perry K.D."/>
            <person name="Baker G."/>
            <person name="Powis K."/>
            <person name="Heckel D.G."/>
            <person name="Baxter S.W."/>
        </authorList>
    </citation>
    <scope>NUCLEOTIDE SEQUENCE [LARGE SCALE GENOMIC DNA]</scope>
    <source>
        <strain evidence="4 5">LV</strain>
        <tissue evidence="4">Single pupa</tissue>
    </source>
</reference>
<evidence type="ECO:0000313" key="4">
    <source>
        <dbReference type="EMBL" id="KAG7310420.1"/>
    </source>
</evidence>
<feature type="compositionally biased region" description="Basic and acidic residues" evidence="3">
    <location>
        <begin position="1"/>
        <end position="12"/>
    </location>
</feature>
<keyword evidence="2" id="KW-0449">Lipoprotein</keyword>
<accession>A0ABQ7QZE1</accession>
<dbReference type="Proteomes" id="UP000823941">
    <property type="component" value="Chromosome 5"/>
</dbReference>
<keyword evidence="5" id="KW-1185">Reference proteome</keyword>
<keyword evidence="2" id="KW-0564">Palmitate</keyword>
<comment type="similarity">
    <text evidence="1 2">Belongs to the phospholipid scramblase family.</text>
</comment>
<dbReference type="Pfam" id="PF03803">
    <property type="entry name" value="Scramblase"/>
    <property type="match status" value="1"/>
</dbReference>
<sequence length="287" mass="32016">MMERDQYPKDGIDNPGATEDDGSNLRPDLVISVQPQALYGASRAQLPVSTVDWQSVPRGQFIPVSGLDFLIGVNSLLIKQTVEINEMTSKIESENRYVVKIPQGESLYIASEVSTATQRCLCGAGRAFTMHLHDNTRQEALQLQRRLAAASCCFPCRLQYARQEMLVITPPGDYVGRVQQQCSWLAPAYLVKDATDQVLYVVEGPAQFQRSALVQSEFKIMSPDGLRVAGRIVHGWDRELVSFTTTLHVPASASQPRHKALLLAATFLMEYTHFERAKSTCMRCNCF</sequence>
<gene>
    <name evidence="4" type="ORF">JYU34_003197</name>
</gene>
<dbReference type="PANTHER" id="PTHR23248:SF4">
    <property type="entry name" value="PHOSPHOLIPID SCRAMBLASE"/>
    <property type="match status" value="1"/>
</dbReference>
<dbReference type="EMBL" id="JAHIBW010000005">
    <property type="protein sequence ID" value="KAG7310420.1"/>
    <property type="molecule type" value="Genomic_DNA"/>
</dbReference>
<organism evidence="4 5">
    <name type="scientific">Plutella xylostella</name>
    <name type="common">Diamondback moth</name>
    <name type="synonym">Plutella maculipennis</name>
    <dbReference type="NCBI Taxonomy" id="51655"/>
    <lineage>
        <taxon>Eukaryota</taxon>
        <taxon>Metazoa</taxon>
        <taxon>Ecdysozoa</taxon>
        <taxon>Arthropoda</taxon>
        <taxon>Hexapoda</taxon>
        <taxon>Insecta</taxon>
        <taxon>Pterygota</taxon>
        <taxon>Neoptera</taxon>
        <taxon>Endopterygota</taxon>
        <taxon>Lepidoptera</taxon>
        <taxon>Glossata</taxon>
        <taxon>Ditrysia</taxon>
        <taxon>Yponomeutoidea</taxon>
        <taxon>Plutellidae</taxon>
        <taxon>Plutella</taxon>
    </lineage>
</organism>
<keyword evidence="2" id="KW-0106">Calcium</keyword>
<dbReference type="PANTHER" id="PTHR23248">
    <property type="entry name" value="PHOSPHOLIPID SCRAMBLASE-RELATED"/>
    <property type="match status" value="1"/>
</dbReference>
<evidence type="ECO:0000313" key="5">
    <source>
        <dbReference type="Proteomes" id="UP000823941"/>
    </source>
</evidence>
<protein>
    <recommendedName>
        <fullName evidence="2">Phospholipid scramblase</fullName>
    </recommendedName>
</protein>
<comment type="caution">
    <text evidence="4">The sequence shown here is derived from an EMBL/GenBank/DDBJ whole genome shotgun (WGS) entry which is preliminary data.</text>
</comment>
<name>A0ABQ7QZE1_PLUXY</name>
<evidence type="ECO:0000256" key="2">
    <source>
        <dbReference type="RuleBase" id="RU363116"/>
    </source>
</evidence>
<feature type="region of interest" description="Disordered" evidence="3">
    <location>
        <begin position="1"/>
        <end position="26"/>
    </location>
</feature>
<evidence type="ECO:0000256" key="3">
    <source>
        <dbReference type="SAM" id="MobiDB-lite"/>
    </source>
</evidence>
<dbReference type="InterPro" id="IPR005552">
    <property type="entry name" value="Scramblase"/>
</dbReference>
<proteinExistence type="inferred from homology"/>
<comment type="cofactor">
    <cofactor evidence="2">
        <name>Ca(2+)</name>
        <dbReference type="ChEBI" id="CHEBI:29108"/>
    </cofactor>
</comment>